<reference evidence="2 3" key="1">
    <citation type="submission" date="2015-10" db="EMBL/GenBank/DDBJ databases">
        <authorList>
            <person name="Gilbert D.G."/>
        </authorList>
    </citation>
    <scope>NUCLEOTIDE SEQUENCE [LARGE SCALE GENOMIC DNA]</scope>
    <source>
        <strain evidence="2">FVVF132</strain>
    </source>
</reference>
<dbReference type="Proteomes" id="UP000051836">
    <property type="component" value="Unassembled WGS sequence"/>
</dbReference>
<sequence length="68" mass="7100">MKGGLDKVDTALAEGTRSAVQAEEMKAKVKAQTAQDTADDAQRDLAEALSALNAALASLRNLKKSSPE</sequence>
<keyword evidence="3" id="KW-1185">Reference proteome</keyword>
<organism evidence="2 3">
    <name type="scientific">Amazona aestiva</name>
    <name type="common">Blue-fronted Amazon parrot</name>
    <dbReference type="NCBI Taxonomy" id="12930"/>
    <lineage>
        <taxon>Eukaryota</taxon>
        <taxon>Metazoa</taxon>
        <taxon>Chordata</taxon>
        <taxon>Craniata</taxon>
        <taxon>Vertebrata</taxon>
        <taxon>Euteleostomi</taxon>
        <taxon>Archelosauria</taxon>
        <taxon>Archosauria</taxon>
        <taxon>Dinosauria</taxon>
        <taxon>Saurischia</taxon>
        <taxon>Theropoda</taxon>
        <taxon>Coelurosauria</taxon>
        <taxon>Aves</taxon>
        <taxon>Neognathae</taxon>
        <taxon>Neoaves</taxon>
        <taxon>Telluraves</taxon>
        <taxon>Australaves</taxon>
        <taxon>Psittaciformes</taxon>
        <taxon>Psittacidae</taxon>
        <taxon>Amazona</taxon>
    </lineage>
</organism>
<dbReference type="Gene3D" id="1.20.920.20">
    <property type="match status" value="1"/>
</dbReference>
<keyword evidence="1" id="KW-0175">Coiled coil</keyword>
<evidence type="ECO:0000256" key="1">
    <source>
        <dbReference type="SAM" id="Coils"/>
    </source>
</evidence>
<evidence type="ECO:0000313" key="2">
    <source>
        <dbReference type="EMBL" id="KQL51680.1"/>
    </source>
</evidence>
<dbReference type="AlphaFoldDB" id="A0A0Q3TBW7"/>
<protein>
    <submittedName>
        <fullName evidence="2">Uncharacterized protein</fullName>
    </submittedName>
</protein>
<proteinExistence type="predicted"/>
<evidence type="ECO:0000313" key="3">
    <source>
        <dbReference type="Proteomes" id="UP000051836"/>
    </source>
</evidence>
<feature type="coiled-coil region" evidence="1">
    <location>
        <begin position="31"/>
        <end position="58"/>
    </location>
</feature>
<accession>A0A0Q3TBW7</accession>
<gene>
    <name evidence="2" type="ORF">AAES_26567</name>
</gene>
<name>A0A0Q3TBW7_AMAAE</name>
<dbReference type="EMBL" id="LMAW01000448">
    <property type="protein sequence ID" value="KQL51680.1"/>
    <property type="molecule type" value="Genomic_DNA"/>
</dbReference>
<dbReference type="STRING" id="12930.A0A0Q3TBW7"/>
<comment type="caution">
    <text evidence="2">The sequence shown here is derived from an EMBL/GenBank/DDBJ whole genome shotgun (WGS) entry which is preliminary data.</text>
</comment>